<organism evidence="2 3">
    <name type="scientific">Riccia fluitans</name>
    <dbReference type="NCBI Taxonomy" id="41844"/>
    <lineage>
        <taxon>Eukaryota</taxon>
        <taxon>Viridiplantae</taxon>
        <taxon>Streptophyta</taxon>
        <taxon>Embryophyta</taxon>
        <taxon>Marchantiophyta</taxon>
        <taxon>Marchantiopsida</taxon>
        <taxon>Marchantiidae</taxon>
        <taxon>Marchantiales</taxon>
        <taxon>Ricciaceae</taxon>
        <taxon>Riccia</taxon>
    </lineage>
</organism>
<comment type="caution">
    <text evidence="2">The sequence shown here is derived from an EMBL/GenBank/DDBJ whole genome shotgun (WGS) entry which is preliminary data.</text>
</comment>
<dbReference type="EMBL" id="JBHFFA010000002">
    <property type="protein sequence ID" value="KAL2643744.1"/>
    <property type="molecule type" value="Genomic_DNA"/>
</dbReference>
<evidence type="ECO:0000256" key="1">
    <source>
        <dbReference type="SAM" id="MobiDB-lite"/>
    </source>
</evidence>
<dbReference type="AlphaFoldDB" id="A0ABD1ZA07"/>
<gene>
    <name evidence="2" type="ORF">R1flu_011331</name>
</gene>
<keyword evidence="3" id="KW-1185">Reference proteome</keyword>
<protein>
    <recommendedName>
        <fullName evidence="4">Glycine-rich protein</fullName>
    </recommendedName>
</protein>
<accession>A0ABD1ZA07</accession>
<evidence type="ECO:0000313" key="3">
    <source>
        <dbReference type="Proteomes" id="UP001605036"/>
    </source>
</evidence>
<feature type="compositionally biased region" description="Gly residues" evidence="1">
    <location>
        <begin position="106"/>
        <end position="124"/>
    </location>
</feature>
<sequence>MDSSLSSSSAQLEGTKLKQALESGCRVLSSLRGWEAHYTVTRFNRYILVAERMSELVLFMFLLPFASLLCGSGSYDDPADKREGYTGLGEKPELFAPKMSRTSSGRSGGDGEGGGGACGGGGGD</sequence>
<name>A0ABD1ZA07_9MARC</name>
<feature type="region of interest" description="Disordered" evidence="1">
    <location>
        <begin position="81"/>
        <end position="124"/>
    </location>
</feature>
<dbReference type="Proteomes" id="UP001605036">
    <property type="component" value="Unassembled WGS sequence"/>
</dbReference>
<proteinExistence type="predicted"/>
<evidence type="ECO:0008006" key="4">
    <source>
        <dbReference type="Google" id="ProtNLM"/>
    </source>
</evidence>
<evidence type="ECO:0000313" key="2">
    <source>
        <dbReference type="EMBL" id="KAL2643744.1"/>
    </source>
</evidence>
<reference evidence="2 3" key="1">
    <citation type="submission" date="2024-09" db="EMBL/GenBank/DDBJ databases">
        <title>Chromosome-scale assembly of Riccia fluitans.</title>
        <authorList>
            <person name="Paukszto L."/>
            <person name="Sawicki J."/>
            <person name="Karawczyk K."/>
            <person name="Piernik-Szablinska J."/>
            <person name="Szczecinska M."/>
            <person name="Mazdziarz M."/>
        </authorList>
    </citation>
    <scope>NUCLEOTIDE SEQUENCE [LARGE SCALE GENOMIC DNA]</scope>
    <source>
        <strain evidence="2">Rf_01</strain>
        <tissue evidence="2">Aerial parts of the thallus</tissue>
    </source>
</reference>